<dbReference type="Proteomes" id="UP000636800">
    <property type="component" value="Chromosome 6"/>
</dbReference>
<evidence type="ECO:0000313" key="1">
    <source>
        <dbReference type="EMBL" id="KAG0476023.1"/>
    </source>
</evidence>
<reference evidence="1 2" key="1">
    <citation type="journal article" date="2020" name="Nat. Food">
        <title>A phased Vanilla planifolia genome enables genetic improvement of flavour and production.</title>
        <authorList>
            <person name="Hasing T."/>
            <person name="Tang H."/>
            <person name="Brym M."/>
            <person name="Khazi F."/>
            <person name="Huang T."/>
            <person name="Chambers A.H."/>
        </authorList>
    </citation>
    <scope>NUCLEOTIDE SEQUENCE [LARGE SCALE GENOMIC DNA]</scope>
    <source>
        <tissue evidence="1">Leaf</tissue>
    </source>
</reference>
<sequence>MIGLPRSSIAVQEMIVMRIHRARRCDESVEKIHHCFHSCLIGMCTICPHNVLPYGISPTVLTYFAVIPISFWSSDTGLHRRCAEMVPELLQPQFLSLLPDHCSSCH</sequence>
<dbReference type="OrthoDB" id="411372at2759"/>
<name>A0A835QQM2_VANPL</name>
<protein>
    <submittedName>
        <fullName evidence="1">Uncharacterized protein</fullName>
    </submittedName>
</protein>
<proteinExistence type="predicted"/>
<dbReference type="AlphaFoldDB" id="A0A835QQM2"/>
<comment type="caution">
    <text evidence="1">The sequence shown here is derived from an EMBL/GenBank/DDBJ whole genome shotgun (WGS) entry which is preliminary data.</text>
</comment>
<organism evidence="1 2">
    <name type="scientific">Vanilla planifolia</name>
    <name type="common">Vanilla</name>
    <dbReference type="NCBI Taxonomy" id="51239"/>
    <lineage>
        <taxon>Eukaryota</taxon>
        <taxon>Viridiplantae</taxon>
        <taxon>Streptophyta</taxon>
        <taxon>Embryophyta</taxon>
        <taxon>Tracheophyta</taxon>
        <taxon>Spermatophyta</taxon>
        <taxon>Magnoliopsida</taxon>
        <taxon>Liliopsida</taxon>
        <taxon>Asparagales</taxon>
        <taxon>Orchidaceae</taxon>
        <taxon>Vanilloideae</taxon>
        <taxon>Vanilleae</taxon>
        <taxon>Vanilla</taxon>
    </lineage>
</organism>
<evidence type="ECO:0000313" key="2">
    <source>
        <dbReference type="Proteomes" id="UP000636800"/>
    </source>
</evidence>
<keyword evidence="2" id="KW-1185">Reference proteome</keyword>
<dbReference type="EMBL" id="JADCNL010000006">
    <property type="protein sequence ID" value="KAG0476023.1"/>
    <property type="molecule type" value="Genomic_DNA"/>
</dbReference>
<gene>
    <name evidence="1" type="ORF">HPP92_012864</name>
</gene>
<accession>A0A835QQM2</accession>